<evidence type="ECO:0000313" key="2">
    <source>
        <dbReference type="EMBL" id="TMM54435.1"/>
    </source>
</evidence>
<dbReference type="Proteomes" id="UP000309550">
    <property type="component" value="Unassembled WGS sequence"/>
</dbReference>
<sequence length="141" mass="14806">MIKKTGSAKWQGGLKDGKGHVSTETGVLNDQPYGFNTRFEDAKGTNPEELIGAAHASCFSMALSMILGGHDLTADSIETTATVHLAEKDGGFAIPSIHLDVTAKIPGATEAQFAEAAKTAKENCPVSKLFNAEITMDAKLV</sequence>
<dbReference type="InterPro" id="IPR019904">
    <property type="entry name" value="Peroxiredoxin_OsmC"/>
</dbReference>
<comment type="caution">
    <text evidence="2">The sequence shown here is derived from an EMBL/GenBank/DDBJ whole genome shotgun (WGS) entry which is preliminary data.</text>
</comment>
<dbReference type="InterPro" id="IPR036102">
    <property type="entry name" value="OsmC/Ohrsf"/>
</dbReference>
<dbReference type="GO" id="GO:0006979">
    <property type="term" value="P:response to oxidative stress"/>
    <property type="evidence" value="ECO:0007669"/>
    <property type="project" value="InterPro"/>
</dbReference>
<dbReference type="GO" id="GO:0004601">
    <property type="term" value="F:peroxidase activity"/>
    <property type="evidence" value="ECO:0007669"/>
    <property type="project" value="InterPro"/>
</dbReference>
<dbReference type="AlphaFoldDB" id="A0A5S3PPJ0"/>
<gene>
    <name evidence="2" type="ORF">FDT80_02240</name>
</gene>
<evidence type="ECO:0000256" key="1">
    <source>
        <dbReference type="SAM" id="MobiDB-lite"/>
    </source>
</evidence>
<reference evidence="2 3" key="1">
    <citation type="submission" date="2019-05" db="EMBL/GenBank/DDBJ databases">
        <title>Sulfitobacter sabulilitoris sp. nov., isolated from a marine sand.</title>
        <authorList>
            <person name="Yoon J.-H."/>
        </authorList>
    </citation>
    <scope>NUCLEOTIDE SEQUENCE [LARGE SCALE GENOMIC DNA]</scope>
    <source>
        <strain evidence="2 3">HSMS-29</strain>
    </source>
</reference>
<dbReference type="InterPro" id="IPR015946">
    <property type="entry name" value="KH_dom-like_a/b"/>
</dbReference>
<protein>
    <submittedName>
        <fullName evidence="2">OsmC family protein</fullName>
    </submittedName>
</protein>
<dbReference type="PANTHER" id="PTHR42830:SF1">
    <property type="entry name" value="OSMOTICALLY INDUCIBLE FAMILY PROTEIN"/>
    <property type="match status" value="1"/>
</dbReference>
<dbReference type="InterPro" id="IPR052707">
    <property type="entry name" value="OsmC_Ohr_Peroxiredoxin"/>
</dbReference>
<name>A0A5S3PPJ0_9RHOB</name>
<dbReference type="PANTHER" id="PTHR42830">
    <property type="entry name" value="OSMOTICALLY INDUCIBLE FAMILY PROTEIN"/>
    <property type="match status" value="1"/>
</dbReference>
<keyword evidence="3" id="KW-1185">Reference proteome</keyword>
<dbReference type="OrthoDB" id="9807532at2"/>
<evidence type="ECO:0000313" key="3">
    <source>
        <dbReference type="Proteomes" id="UP000309550"/>
    </source>
</evidence>
<dbReference type="Gene3D" id="3.30.300.20">
    <property type="match status" value="1"/>
</dbReference>
<dbReference type="Pfam" id="PF02566">
    <property type="entry name" value="OsmC"/>
    <property type="match status" value="1"/>
</dbReference>
<proteinExistence type="predicted"/>
<dbReference type="NCBIfam" id="TIGR03562">
    <property type="entry name" value="osmo_induc_OsmC"/>
    <property type="match status" value="1"/>
</dbReference>
<feature type="region of interest" description="Disordered" evidence="1">
    <location>
        <begin position="1"/>
        <end position="27"/>
    </location>
</feature>
<dbReference type="EMBL" id="VANS01000001">
    <property type="protein sequence ID" value="TMM54435.1"/>
    <property type="molecule type" value="Genomic_DNA"/>
</dbReference>
<dbReference type="SUPFAM" id="SSF82784">
    <property type="entry name" value="OsmC-like"/>
    <property type="match status" value="1"/>
</dbReference>
<dbReference type="RefSeq" id="WP_138660607.1">
    <property type="nucleotide sequence ID" value="NZ_VANS01000001.1"/>
</dbReference>
<organism evidence="2 3">
    <name type="scientific">Sulfitobacter sabulilitoris</name>
    <dbReference type="NCBI Taxonomy" id="2562655"/>
    <lineage>
        <taxon>Bacteria</taxon>
        <taxon>Pseudomonadati</taxon>
        <taxon>Pseudomonadota</taxon>
        <taxon>Alphaproteobacteria</taxon>
        <taxon>Rhodobacterales</taxon>
        <taxon>Roseobacteraceae</taxon>
        <taxon>Sulfitobacter</taxon>
    </lineage>
</organism>
<accession>A0A5S3PPJ0</accession>
<dbReference type="InterPro" id="IPR003718">
    <property type="entry name" value="OsmC/Ohr_fam"/>
</dbReference>